<dbReference type="PANTHER" id="PTHR44083:SF48">
    <property type="entry name" value="TOPLESS-RELATED PROTEIN 4"/>
    <property type="match status" value="1"/>
</dbReference>
<dbReference type="InterPro" id="IPR027728">
    <property type="entry name" value="Topless_fam"/>
</dbReference>
<dbReference type="SMART" id="SM00667">
    <property type="entry name" value="LisH"/>
    <property type="match status" value="1"/>
</dbReference>
<evidence type="ECO:0000313" key="2">
    <source>
        <dbReference type="EMBL" id="WOH09863.1"/>
    </source>
</evidence>
<dbReference type="GO" id="GO:0006355">
    <property type="term" value="P:regulation of DNA-templated transcription"/>
    <property type="evidence" value="ECO:0007669"/>
    <property type="project" value="InterPro"/>
</dbReference>
<dbReference type="PROSITE" id="PS50896">
    <property type="entry name" value="LISH"/>
    <property type="match status" value="1"/>
</dbReference>
<reference evidence="2" key="1">
    <citation type="journal article" date="2016" name="Nat. Genet.">
        <title>A high-quality carrot genome assembly provides new insights into carotenoid accumulation and asterid genome evolution.</title>
        <authorList>
            <person name="Iorizzo M."/>
            <person name="Ellison S."/>
            <person name="Senalik D."/>
            <person name="Zeng P."/>
            <person name="Satapoomin P."/>
            <person name="Huang J."/>
            <person name="Bowman M."/>
            <person name="Iovene M."/>
            <person name="Sanseverino W."/>
            <person name="Cavagnaro P."/>
            <person name="Yildiz M."/>
            <person name="Macko-Podgorni A."/>
            <person name="Moranska E."/>
            <person name="Grzebelus E."/>
            <person name="Grzebelus D."/>
            <person name="Ashrafi H."/>
            <person name="Zheng Z."/>
            <person name="Cheng S."/>
            <person name="Spooner D."/>
            <person name="Van Deynze A."/>
            <person name="Simon P."/>
        </authorList>
    </citation>
    <scope>NUCLEOTIDE SEQUENCE</scope>
    <source>
        <tissue evidence="2">Leaf</tissue>
    </source>
</reference>
<dbReference type="Pfam" id="PF21889">
    <property type="entry name" value="TPR1-like_2nd"/>
    <property type="match status" value="1"/>
</dbReference>
<dbReference type="InterPro" id="IPR054080">
    <property type="entry name" value="TPR1-like_2nd"/>
</dbReference>
<organism evidence="2 3">
    <name type="scientific">Daucus carota subsp. sativus</name>
    <name type="common">Carrot</name>
    <dbReference type="NCBI Taxonomy" id="79200"/>
    <lineage>
        <taxon>Eukaryota</taxon>
        <taxon>Viridiplantae</taxon>
        <taxon>Streptophyta</taxon>
        <taxon>Embryophyta</taxon>
        <taxon>Tracheophyta</taxon>
        <taxon>Spermatophyta</taxon>
        <taxon>Magnoliopsida</taxon>
        <taxon>eudicotyledons</taxon>
        <taxon>Gunneridae</taxon>
        <taxon>Pentapetalae</taxon>
        <taxon>asterids</taxon>
        <taxon>campanulids</taxon>
        <taxon>Apiales</taxon>
        <taxon>Apiaceae</taxon>
        <taxon>Apioideae</taxon>
        <taxon>Scandiceae</taxon>
        <taxon>Daucinae</taxon>
        <taxon>Daucus</taxon>
        <taxon>Daucus sect. Daucus</taxon>
    </lineage>
</organism>
<gene>
    <name evidence="2" type="ORF">DCAR_0729323</name>
</gene>
<protein>
    <recommendedName>
        <fullName evidence="1">TPR1-like CTLH-containing domain-containing protein</fullName>
    </recommendedName>
</protein>
<feature type="domain" description="TPR1-like CTLH-containing" evidence="1">
    <location>
        <begin position="41"/>
        <end position="92"/>
    </location>
</feature>
<dbReference type="Gramene" id="KZM88437">
    <property type="protein sequence ID" value="KZM88437"/>
    <property type="gene ID" value="DCAR_025512"/>
</dbReference>
<name>A0A164U4Z7_DAUCS</name>
<evidence type="ECO:0000313" key="3">
    <source>
        <dbReference type="Proteomes" id="UP000077755"/>
    </source>
</evidence>
<evidence type="ECO:0000259" key="1">
    <source>
        <dbReference type="Pfam" id="PF21889"/>
    </source>
</evidence>
<proteinExistence type="predicted"/>
<dbReference type="Proteomes" id="UP000077755">
    <property type="component" value="Chromosome 7"/>
</dbReference>
<dbReference type="EMBL" id="CP093349">
    <property type="protein sequence ID" value="WOH09863.1"/>
    <property type="molecule type" value="Genomic_DNA"/>
</dbReference>
<dbReference type="InterPro" id="IPR006594">
    <property type="entry name" value="LisH"/>
</dbReference>
<keyword evidence="3" id="KW-1185">Reference proteome</keyword>
<accession>A0A164U4Z7</accession>
<sequence length="275" mass="31064">MASSSARRDQDLAFLVVQFLDEHNFTETARMLEKEGKLYLNMKYVEEAVREGKWKELEDYILCFTKIEDNTFSLQLILEIRRQKYNEALDNLNWQHTMCKYPKLNPAVSTLYVDHTCGDAVVQSLDDGDFRASANLTPSNTDEREMPNIPDTNEQAQLYCLRLPDPILSQRIDRLTYTNSGDAIVARSCTGVYKFWKWGVANDNPTGKATIRVVPPVFSANFDISLGENVPFVPYFALSKNDGYVASVSEAGKVSLFNCVASAFKANATAVFLYT</sequence>
<dbReference type="PANTHER" id="PTHR44083">
    <property type="entry name" value="TOPLESS-RELATED PROTEIN 1-RELATED"/>
    <property type="match status" value="1"/>
</dbReference>
<reference evidence="2" key="2">
    <citation type="submission" date="2022-03" db="EMBL/GenBank/DDBJ databases">
        <title>Draft title - Genomic analysis of global carrot germplasm unveils the trajectory of domestication and the origin of high carotenoid orange carrot.</title>
        <authorList>
            <person name="Iorizzo M."/>
            <person name="Ellison S."/>
            <person name="Senalik D."/>
            <person name="Macko-Podgorni A."/>
            <person name="Grzebelus D."/>
            <person name="Bostan H."/>
            <person name="Rolling W."/>
            <person name="Curaba J."/>
            <person name="Simon P."/>
        </authorList>
    </citation>
    <scope>NUCLEOTIDE SEQUENCE</scope>
    <source>
        <tissue evidence="2">Leaf</tissue>
    </source>
</reference>
<dbReference type="AlphaFoldDB" id="A0A164U4Z7"/>